<proteinExistence type="inferred from homology"/>
<dbReference type="EC" id="2.4.-.-" evidence="3"/>
<comment type="similarity">
    <text evidence="1">Belongs to the glycosyltransferase 2 family.</text>
</comment>
<keyword evidence="3" id="KW-0808">Transferase</keyword>
<dbReference type="InterPro" id="IPR029044">
    <property type="entry name" value="Nucleotide-diphossugar_trans"/>
</dbReference>
<evidence type="ECO:0000313" key="3">
    <source>
        <dbReference type="EMBL" id="MFB9751397.1"/>
    </source>
</evidence>
<evidence type="ECO:0000313" key="4">
    <source>
        <dbReference type="Proteomes" id="UP001589619"/>
    </source>
</evidence>
<protein>
    <submittedName>
        <fullName evidence="3">Glycosyltransferase family 2 protein</fullName>
        <ecNumber evidence="3">2.4.-.-</ecNumber>
    </submittedName>
</protein>
<keyword evidence="3" id="KW-0328">Glycosyltransferase</keyword>
<feature type="domain" description="Glycosyltransferase 2-like" evidence="2">
    <location>
        <begin position="15"/>
        <end position="170"/>
    </location>
</feature>
<keyword evidence="4" id="KW-1185">Reference proteome</keyword>
<reference evidence="3 4" key="1">
    <citation type="submission" date="2024-09" db="EMBL/GenBank/DDBJ databases">
        <authorList>
            <person name="Sun Q."/>
            <person name="Mori K."/>
        </authorList>
    </citation>
    <scope>NUCLEOTIDE SEQUENCE [LARGE SCALE GENOMIC DNA]</scope>
    <source>
        <strain evidence="3 4">JCM 12520</strain>
    </source>
</reference>
<gene>
    <name evidence="3" type="ORF">ACFFNY_07440</name>
</gene>
<dbReference type="SUPFAM" id="SSF53448">
    <property type="entry name" value="Nucleotide-diphospho-sugar transferases"/>
    <property type="match status" value="1"/>
</dbReference>
<dbReference type="CDD" id="cd06433">
    <property type="entry name" value="GT_2_WfgS_like"/>
    <property type="match status" value="1"/>
</dbReference>
<comment type="caution">
    <text evidence="3">The sequence shown here is derived from an EMBL/GenBank/DDBJ whole genome shotgun (WGS) entry which is preliminary data.</text>
</comment>
<dbReference type="GO" id="GO:0016757">
    <property type="term" value="F:glycosyltransferase activity"/>
    <property type="evidence" value="ECO:0007669"/>
    <property type="project" value="UniProtKB-KW"/>
</dbReference>
<dbReference type="EMBL" id="JBHMAG010000007">
    <property type="protein sequence ID" value="MFB9751397.1"/>
    <property type="molecule type" value="Genomic_DNA"/>
</dbReference>
<name>A0ABV5VSY1_9BACL</name>
<evidence type="ECO:0000259" key="2">
    <source>
        <dbReference type="Pfam" id="PF00535"/>
    </source>
</evidence>
<sequence length="423" mass="47497">MSPSHEQHAGKPLVTVVTPSYQQGGFIRETIESVMSQDYPHIEMIVVDGGSRDGTLSILEKSARKYGSRFRYVSEKDKGQSDAINKGLAMAEGELIGWLNSDDTYMPKAISRAVAALTRHPEYGLVYGKANFIDKNGAVIRPYPVEPDVSRRRLFDVCTICQPAVFMRKSTLDRVGRIDESLQFCMDYELWVRMSEREKLGYVDHVLANSRLHDDCKSATQYFSVGLPEIMRTGVKHYGSVSAHWLAQYISHYVQEGAAWLMDQLKQFGVFGDGLLVRESDRFEDGWVPPHWTLRVDNPAGQEANGILIRGEHRLPRLAGKSTGDLQLTVRVNGRGEHKARFAGGPFTLHIPLSGKERAYTVDISSNTSFVPAELKLNDDRRRLSYRAAPAIALTTLEGGLYRVLDEEPAMAGSWIVKHLRRK</sequence>
<accession>A0ABV5VSY1</accession>
<dbReference type="Pfam" id="PF00535">
    <property type="entry name" value="Glycos_transf_2"/>
    <property type="match status" value="1"/>
</dbReference>
<dbReference type="Proteomes" id="UP001589619">
    <property type="component" value="Unassembled WGS sequence"/>
</dbReference>
<dbReference type="RefSeq" id="WP_344911844.1">
    <property type="nucleotide sequence ID" value="NZ_BAAAYO010000010.1"/>
</dbReference>
<organism evidence="3 4">
    <name type="scientific">Paenibacillus hodogayensis</name>
    <dbReference type="NCBI Taxonomy" id="279208"/>
    <lineage>
        <taxon>Bacteria</taxon>
        <taxon>Bacillati</taxon>
        <taxon>Bacillota</taxon>
        <taxon>Bacilli</taxon>
        <taxon>Bacillales</taxon>
        <taxon>Paenibacillaceae</taxon>
        <taxon>Paenibacillus</taxon>
    </lineage>
</organism>
<dbReference type="PANTHER" id="PTHR22916:SF3">
    <property type="entry name" value="UDP-GLCNAC:BETAGAL BETA-1,3-N-ACETYLGLUCOSAMINYLTRANSFERASE-LIKE PROTEIN 1"/>
    <property type="match status" value="1"/>
</dbReference>
<evidence type="ECO:0000256" key="1">
    <source>
        <dbReference type="ARBA" id="ARBA00006739"/>
    </source>
</evidence>
<dbReference type="Gene3D" id="3.90.550.10">
    <property type="entry name" value="Spore Coat Polysaccharide Biosynthesis Protein SpsA, Chain A"/>
    <property type="match status" value="1"/>
</dbReference>
<dbReference type="InterPro" id="IPR001173">
    <property type="entry name" value="Glyco_trans_2-like"/>
</dbReference>
<dbReference type="PANTHER" id="PTHR22916">
    <property type="entry name" value="GLYCOSYLTRANSFERASE"/>
    <property type="match status" value="1"/>
</dbReference>